<gene>
    <name evidence="8" type="primary">ftsL</name>
    <name evidence="10" type="ORF">HNQ70_001791</name>
</gene>
<accession>A0A7W8M893</accession>
<proteinExistence type="inferred from homology"/>
<protein>
    <recommendedName>
        <fullName evidence="8 9">Cell division protein FtsL</fullName>
    </recommendedName>
</protein>
<evidence type="ECO:0000256" key="5">
    <source>
        <dbReference type="ARBA" id="ARBA00022989"/>
    </source>
</evidence>
<dbReference type="NCBIfam" id="TIGR02209">
    <property type="entry name" value="ftsL_broad"/>
    <property type="match status" value="1"/>
</dbReference>
<dbReference type="PANTHER" id="PTHR37479">
    <property type="entry name" value="CELL DIVISION PROTEIN FTSL"/>
    <property type="match status" value="1"/>
</dbReference>
<comment type="caution">
    <text evidence="10">The sequence shown here is derived from an EMBL/GenBank/DDBJ whole genome shotgun (WGS) entry which is preliminary data.</text>
</comment>
<evidence type="ECO:0000256" key="6">
    <source>
        <dbReference type="ARBA" id="ARBA00023136"/>
    </source>
</evidence>
<sequence length="99" mass="11019">MSRLNILLAGLLVVCALGLVTSQHRARTLFIDLGQAQSQARQLDVRWNRLRLDQSRLATSSLIDSKARAGLSMQPSTPQRTLYLTVETPTERTAMGRAR</sequence>
<evidence type="ECO:0000256" key="2">
    <source>
        <dbReference type="ARBA" id="ARBA00022475"/>
    </source>
</evidence>
<keyword evidence="3 8" id="KW-0132">Cell division</keyword>
<evidence type="ECO:0000313" key="11">
    <source>
        <dbReference type="Proteomes" id="UP000532440"/>
    </source>
</evidence>
<dbReference type="AlphaFoldDB" id="A0A7W8M893"/>
<evidence type="ECO:0000256" key="3">
    <source>
        <dbReference type="ARBA" id="ARBA00022618"/>
    </source>
</evidence>
<keyword evidence="4 8" id="KW-0812">Transmembrane</keyword>
<evidence type="ECO:0000256" key="4">
    <source>
        <dbReference type="ARBA" id="ARBA00022692"/>
    </source>
</evidence>
<keyword evidence="11" id="KW-1185">Reference proteome</keyword>
<keyword evidence="6 8" id="KW-0472">Membrane</keyword>
<reference evidence="10 11" key="1">
    <citation type="submission" date="2020-08" db="EMBL/GenBank/DDBJ databases">
        <title>Genomic Encyclopedia of Type Strains, Phase IV (KMG-IV): sequencing the most valuable type-strain genomes for metagenomic binning, comparative biology and taxonomic classification.</title>
        <authorList>
            <person name="Goeker M."/>
        </authorList>
    </citation>
    <scope>NUCLEOTIDE SEQUENCE [LARGE SCALE GENOMIC DNA]</scope>
    <source>
        <strain evidence="10 11">DSM 29781</strain>
    </source>
</reference>
<dbReference type="HAMAP" id="MF_00910">
    <property type="entry name" value="FtsL"/>
    <property type="match status" value="1"/>
</dbReference>
<dbReference type="RefSeq" id="WP_183966469.1">
    <property type="nucleotide sequence ID" value="NZ_BAABEW010000001.1"/>
</dbReference>
<keyword evidence="8" id="KW-0997">Cell inner membrane</keyword>
<keyword evidence="7 8" id="KW-0131">Cell cycle</keyword>
<comment type="function">
    <text evidence="8">Essential cell division protein. May link together the upstream cell division proteins, which are predominantly cytoplasmic, with the downstream cell division proteins, which are predominantly periplasmic.</text>
</comment>
<comment type="subcellular location">
    <subcellularLocation>
        <location evidence="8">Cell inner membrane</location>
        <topology evidence="8">Single-pass type II membrane protein</topology>
    </subcellularLocation>
    <subcellularLocation>
        <location evidence="1">Cell membrane</location>
        <topology evidence="1">Single-pass type II membrane protein</topology>
    </subcellularLocation>
    <text evidence="8">Localizes to the division septum where it forms a ring structure.</text>
</comment>
<organism evidence="10 11">
    <name type="scientific">Quisquiliibacterium transsilvanicum</name>
    <dbReference type="NCBI Taxonomy" id="1549638"/>
    <lineage>
        <taxon>Bacteria</taxon>
        <taxon>Pseudomonadati</taxon>
        <taxon>Pseudomonadota</taxon>
        <taxon>Betaproteobacteria</taxon>
        <taxon>Burkholderiales</taxon>
        <taxon>Burkholderiaceae</taxon>
        <taxon>Quisquiliibacterium</taxon>
    </lineage>
</organism>
<comment type="similarity">
    <text evidence="8">Belongs to the FtsL family.</text>
</comment>
<dbReference type="GO" id="GO:0043093">
    <property type="term" value="P:FtsZ-dependent cytokinesis"/>
    <property type="evidence" value="ECO:0007669"/>
    <property type="project" value="UniProtKB-UniRule"/>
</dbReference>
<evidence type="ECO:0000256" key="9">
    <source>
        <dbReference type="NCBIfam" id="TIGR02209"/>
    </source>
</evidence>
<dbReference type="Pfam" id="PF04999">
    <property type="entry name" value="FtsL"/>
    <property type="match status" value="1"/>
</dbReference>
<dbReference type="GO" id="GO:0005886">
    <property type="term" value="C:plasma membrane"/>
    <property type="evidence" value="ECO:0007669"/>
    <property type="project" value="UniProtKB-SubCell"/>
</dbReference>
<evidence type="ECO:0000256" key="1">
    <source>
        <dbReference type="ARBA" id="ARBA00004401"/>
    </source>
</evidence>
<keyword evidence="2 8" id="KW-1003">Cell membrane</keyword>
<dbReference type="Proteomes" id="UP000532440">
    <property type="component" value="Unassembled WGS sequence"/>
</dbReference>
<dbReference type="EMBL" id="JACHGB010000003">
    <property type="protein sequence ID" value="MBB5271781.1"/>
    <property type="molecule type" value="Genomic_DNA"/>
</dbReference>
<evidence type="ECO:0000256" key="8">
    <source>
        <dbReference type="HAMAP-Rule" id="MF_00910"/>
    </source>
</evidence>
<name>A0A7W8M893_9BURK</name>
<dbReference type="InterPro" id="IPR011922">
    <property type="entry name" value="Cell_div_FtsL"/>
</dbReference>
<evidence type="ECO:0000256" key="7">
    <source>
        <dbReference type="ARBA" id="ARBA00023306"/>
    </source>
</evidence>
<evidence type="ECO:0000313" key="10">
    <source>
        <dbReference type="EMBL" id="MBB5271781.1"/>
    </source>
</evidence>
<keyword evidence="5 8" id="KW-1133">Transmembrane helix</keyword>
<dbReference type="PANTHER" id="PTHR37479:SF1">
    <property type="entry name" value="CELL DIVISION PROTEIN FTSL"/>
    <property type="match status" value="1"/>
</dbReference>
<dbReference type="GO" id="GO:0032153">
    <property type="term" value="C:cell division site"/>
    <property type="evidence" value="ECO:0007669"/>
    <property type="project" value="UniProtKB-UniRule"/>
</dbReference>
<comment type="subunit">
    <text evidence="8">Part of a complex composed of FtsB, FtsL and FtsQ.</text>
</comment>